<dbReference type="OrthoDB" id="5379420at2759"/>
<accession>A0A1G4AQ19</accession>
<evidence type="ECO:0000256" key="1">
    <source>
        <dbReference type="SAM" id="MobiDB-lite"/>
    </source>
</evidence>
<evidence type="ECO:0000313" key="2">
    <source>
        <dbReference type="EMBL" id="OHE91206.1"/>
    </source>
</evidence>
<dbReference type="RefSeq" id="XP_022468379.1">
    <property type="nucleotide sequence ID" value="XM_022625100.1"/>
</dbReference>
<keyword evidence="3" id="KW-1185">Reference proteome</keyword>
<evidence type="ECO:0000313" key="3">
    <source>
        <dbReference type="Proteomes" id="UP000176998"/>
    </source>
</evidence>
<protein>
    <recommendedName>
        <fullName evidence="4">TPR domain-containing protein</fullName>
    </recommendedName>
</protein>
<organism evidence="2 3">
    <name type="scientific">Colletotrichum orchidophilum</name>
    <dbReference type="NCBI Taxonomy" id="1209926"/>
    <lineage>
        <taxon>Eukaryota</taxon>
        <taxon>Fungi</taxon>
        <taxon>Dikarya</taxon>
        <taxon>Ascomycota</taxon>
        <taxon>Pezizomycotina</taxon>
        <taxon>Sordariomycetes</taxon>
        <taxon>Hypocreomycetidae</taxon>
        <taxon>Glomerellales</taxon>
        <taxon>Glomerellaceae</taxon>
        <taxon>Colletotrichum</taxon>
    </lineage>
</organism>
<name>A0A1G4AQ19_9PEZI</name>
<dbReference type="InterPro" id="IPR011990">
    <property type="entry name" value="TPR-like_helical_dom_sf"/>
</dbReference>
<dbReference type="AlphaFoldDB" id="A0A1G4AQ19"/>
<dbReference type="Proteomes" id="UP000176998">
    <property type="component" value="Unassembled WGS sequence"/>
</dbReference>
<dbReference type="SUPFAM" id="SSF81901">
    <property type="entry name" value="HCP-like"/>
    <property type="match status" value="1"/>
</dbReference>
<dbReference type="GeneID" id="34566610"/>
<gene>
    <name evidence="2" type="ORF">CORC01_13483</name>
</gene>
<evidence type="ECO:0008006" key="4">
    <source>
        <dbReference type="Google" id="ProtNLM"/>
    </source>
</evidence>
<dbReference type="STRING" id="1209926.A0A1G4AQ19"/>
<dbReference type="Gene3D" id="1.25.40.10">
    <property type="entry name" value="Tetratricopeptide repeat domain"/>
    <property type="match status" value="1"/>
</dbReference>
<reference evidence="2 3" key="1">
    <citation type="submission" date="2016-09" db="EMBL/GenBank/DDBJ databases">
        <authorList>
            <person name="Capua I."/>
            <person name="De Benedictis P."/>
            <person name="Joannis T."/>
            <person name="Lombin L.H."/>
            <person name="Cattoli G."/>
        </authorList>
    </citation>
    <scope>NUCLEOTIDE SEQUENCE [LARGE SCALE GENOMIC DNA]</scope>
    <source>
        <strain evidence="2 3">IMI 309357</strain>
    </source>
</reference>
<comment type="caution">
    <text evidence="2">The sequence shown here is derived from an EMBL/GenBank/DDBJ whole genome shotgun (WGS) entry which is preliminary data.</text>
</comment>
<sequence length="363" mass="40922">MFRLATVPTRGRGGRQLAAGLTTPPSTRVSAPAPAPTMTTTRTLKTKGKLRPAPGLERKASKANQNKPLELVLEPRSLTEFKIRIREIEKLHVTAERAHDIYMKYMKALARDDKPKDWQKNFIKENNFMAAELHETAGILFEMRNRTESEFILRANMMEASAGLGFDAAALTLGRCLWLNNLRKGDYYDWDHPRWENARIRCQALFAEGRDANAMVLSGLLHLKRKTSRDDYLALEAFAQALELGKDAAHFDWLGTALEGQGDAYLRLGEKAKAEESFVALATLGYARGYHRLAKIFPDAPETMGFLWKAAAAGITSSYELLVELCEKRRRDCVAKGDMRSAEDYERDATEWTRILKASKAPR</sequence>
<feature type="region of interest" description="Disordered" evidence="1">
    <location>
        <begin position="1"/>
        <end position="39"/>
    </location>
</feature>
<proteinExistence type="predicted"/>
<dbReference type="EMBL" id="MJBS01000195">
    <property type="protein sequence ID" value="OHE91206.1"/>
    <property type="molecule type" value="Genomic_DNA"/>
</dbReference>